<keyword evidence="2" id="KW-1185">Reference proteome</keyword>
<gene>
    <name evidence="1" type="ORF">LKD70_17300</name>
</gene>
<evidence type="ECO:0000313" key="2">
    <source>
        <dbReference type="Proteomes" id="UP001198151"/>
    </source>
</evidence>
<name>A0ABS8G1E9_9FIRM</name>
<evidence type="ECO:0000313" key="1">
    <source>
        <dbReference type="EMBL" id="MCC2256140.1"/>
    </source>
</evidence>
<accession>A0ABS8G1E9</accession>
<protein>
    <recommendedName>
        <fullName evidence="3">Iron-sulfur cluster assembly scaffold protein</fullName>
    </recommendedName>
</protein>
<dbReference type="Proteomes" id="UP001198151">
    <property type="component" value="Unassembled WGS sequence"/>
</dbReference>
<dbReference type="EMBL" id="JAJEQX010000051">
    <property type="protein sequence ID" value="MCC2256140.1"/>
    <property type="molecule type" value="Genomic_DNA"/>
</dbReference>
<sequence>MATDAEKMIRLIQDRTGWGVPENAPGVCTIQDEDGSPMIRLGFDAHRDYITVMGYEAAPQVSADICAALAALCTIAVNKPVMAAYNLKSEDLAAELSDDGHMDAANQVAVELAMAALKEAVKVYAKVYTDKKAEGEEWHGNA</sequence>
<comment type="caution">
    <text evidence="1">The sequence shown here is derived from an EMBL/GenBank/DDBJ whole genome shotgun (WGS) entry which is preliminary data.</text>
</comment>
<proteinExistence type="predicted"/>
<reference evidence="1 2" key="1">
    <citation type="submission" date="2021-10" db="EMBL/GenBank/DDBJ databases">
        <title>Anaerobic single-cell dispensing facilitates the cultivation of human gut bacteria.</title>
        <authorList>
            <person name="Afrizal A."/>
        </authorList>
    </citation>
    <scope>NUCLEOTIDE SEQUENCE [LARGE SCALE GENOMIC DNA]</scope>
    <source>
        <strain evidence="1 2">CLA-AA-H200</strain>
    </source>
</reference>
<evidence type="ECO:0008006" key="3">
    <source>
        <dbReference type="Google" id="ProtNLM"/>
    </source>
</evidence>
<organism evidence="1 2">
    <name type="scientific">Ruminococcus turbiniformis</name>
    <dbReference type="NCBI Taxonomy" id="2881258"/>
    <lineage>
        <taxon>Bacteria</taxon>
        <taxon>Bacillati</taxon>
        <taxon>Bacillota</taxon>
        <taxon>Clostridia</taxon>
        <taxon>Eubacteriales</taxon>
        <taxon>Oscillospiraceae</taxon>
        <taxon>Ruminococcus</taxon>
    </lineage>
</organism>
<dbReference type="RefSeq" id="WP_227709121.1">
    <property type="nucleotide sequence ID" value="NZ_JAJEQX010000051.1"/>
</dbReference>